<keyword evidence="1" id="KW-0472">Membrane</keyword>
<dbReference type="Pfam" id="PF05359">
    <property type="entry name" value="DUF748"/>
    <property type="match status" value="2"/>
</dbReference>
<evidence type="ECO:0000313" key="3">
    <source>
        <dbReference type="Proteomes" id="UP001203338"/>
    </source>
</evidence>
<dbReference type="InterPro" id="IPR036737">
    <property type="entry name" value="OmpA-like_sf"/>
</dbReference>
<comment type="caution">
    <text evidence="2">The sequence shown here is derived from an EMBL/GenBank/DDBJ whole genome shotgun (WGS) entry which is preliminary data.</text>
</comment>
<proteinExistence type="predicted"/>
<gene>
    <name evidence="2" type="ORF">M3P05_19360</name>
</gene>
<organism evidence="2 3">
    <name type="scientific">Parendozoicomonas callyspongiae</name>
    <dbReference type="NCBI Taxonomy" id="2942213"/>
    <lineage>
        <taxon>Bacteria</taxon>
        <taxon>Pseudomonadati</taxon>
        <taxon>Pseudomonadota</taxon>
        <taxon>Gammaproteobacteria</taxon>
        <taxon>Oceanospirillales</taxon>
        <taxon>Endozoicomonadaceae</taxon>
        <taxon>Parendozoicomonas</taxon>
    </lineage>
</organism>
<protein>
    <submittedName>
        <fullName evidence="2">DUF748 domain-containing protein</fullName>
    </submittedName>
</protein>
<sequence length="736" mass="80583">MWRFISIFSKTFLAYAFCGFVLLPAAVHYAIYYFHPQYLTQPLSVGAVRFNPLTLKLEVEAVRLGDSDNVLAGFHEVTLDASWRSLTQKSVVLDGIELVDPYTNIAIDKSGRINLAAVLRKQPATDTKPEATESSSLAVALDNLSVVNARIKFSDSANTGDQPFNGILDRVYISAKELSWPETRGDIDLKARLNNSGLLNSKVTLEPGNNVAALIGLDHIPLPDIQPYLSPYTYLQLDNGELSGQIQAEVRQGDKLSVSGDTSITSILMTDERSGQHILGWNKLAVTELAYGQDGVEVTAISLDKPEVTIEIDNNLKLNLAYLVKPQPDSSDKTSAKTEDKESLKVDIGSFVIGDGLFNFSDTSFNPGFSAPISNLSGQITNIHTGSGALADIQLDGAIDKYSPVSISGSLDPAEPFRSTKIKMDFSEVELTTLTPYSGRFAGYNIEKGRMNLELDYSIEKKQLNARNIILLKHLTLGKKVDSPDATQLPLKLAIALLKNSDGEIDVDLPIKGNLDDPEFEFGPLIRTAIVNFITNIVKAPFKFLASLVSGDADEMSSVLFKAGDDLLSVEHDLSLKHLADALKSRPELVLEVEGRASRELDAIKLAEHAVEKEVHERYTKMMADVGKLISIGDIVPEETKAEVLRAIGDEKGLKAKKSMSSKELLKHITQQWPVSDIELRELAIRRAKHIKDSLVDKGLDAHRVYILDAKTSGFDPAESRAGKKRIASKLNLTTG</sequence>
<dbReference type="EMBL" id="JAMFLX010000044">
    <property type="protein sequence ID" value="MCL6272084.1"/>
    <property type="molecule type" value="Genomic_DNA"/>
</dbReference>
<keyword evidence="1" id="KW-1133">Transmembrane helix</keyword>
<evidence type="ECO:0000256" key="1">
    <source>
        <dbReference type="SAM" id="Phobius"/>
    </source>
</evidence>
<reference evidence="2 3" key="1">
    <citation type="submission" date="2022-05" db="EMBL/GenBank/DDBJ databases">
        <authorList>
            <person name="Park J.-S."/>
        </authorList>
    </citation>
    <scope>NUCLEOTIDE SEQUENCE [LARGE SCALE GENOMIC DNA]</scope>
    <source>
        <strain evidence="2 3">2012CJ34-2</strain>
    </source>
</reference>
<dbReference type="PANTHER" id="PTHR30441">
    <property type="entry name" value="DUF748 DOMAIN-CONTAINING PROTEIN"/>
    <property type="match status" value="1"/>
</dbReference>
<accession>A0ABT0PL37</accession>
<dbReference type="InterPro" id="IPR052894">
    <property type="entry name" value="AsmA-related"/>
</dbReference>
<dbReference type="PANTHER" id="PTHR30441:SF8">
    <property type="entry name" value="DUF748 DOMAIN-CONTAINING PROTEIN"/>
    <property type="match status" value="1"/>
</dbReference>
<dbReference type="InterPro" id="IPR008023">
    <property type="entry name" value="DUF748"/>
</dbReference>
<keyword evidence="3" id="KW-1185">Reference proteome</keyword>
<feature type="transmembrane region" description="Helical" evidence="1">
    <location>
        <begin position="12"/>
        <end position="34"/>
    </location>
</feature>
<evidence type="ECO:0000313" key="2">
    <source>
        <dbReference type="EMBL" id="MCL6272084.1"/>
    </source>
</evidence>
<keyword evidence="1" id="KW-0812">Transmembrane</keyword>
<dbReference type="Proteomes" id="UP001203338">
    <property type="component" value="Unassembled WGS sequence"/>
</dbReference>
<name>A0ABT0PL37_9GAMM</name>
<dbReference type="RefSeq" id="WP_249701764.1">
    <property type="nucleotide sequence ID" value="NZ_JAMFLX010000044.1"/>
</dbReference>
<dbReference type="Gene3D" id="3.30.1330.60">
    <property type="entry name" value="OmpA-like domain"/>
    <property type="match status" value="1"/>
</dbReference>